<gene>
    <name evidence="2" type="ORF">GPECTOR_10g1024</name>
</gene>
<comment type="caution">
    <text evidence="2">The sequence shown here is derived from an EMBL/GenBank/DDBJ whole genome shotgun (WGS) entry which is preliminary data.</text>
</comment>
<proteinExistence type="predicted"/>
<evidence type="ECO:0000256" key="1">
    <source>
        <dbReference type="SAM" id="MobiDB-lite"/>
    </source>
</evidence>
<feature type="region of interest" description="Disordered" evidence="1">
    <location>
        <begin position="38"/>
        <end position="131"/>
    </location>
</feature>
<accession>A0A150GQJ1</accession>
<sequence length="260" mass="24785">MPGLAELPGGPAIASPDPAAAVAAAAAAALPALVDLPPLYTLPSHTGAGDSGADPSAGGAAQQGGSAAVADPAAQDEAAITEDALEGCEGPSGGDGGPAEAPSAAAASSAARAPPPPPPAANGAGKERQAAGPPSVFVNAANAQLAFIKTEKAGGPLDAAVAAGVAAPESTAGTEDPDFIDLVSSSDDEEGDGREYDEARQETEGLQGGGCLPMSVGAETGEAEAGKAEVVEAETEAAGQLAWAASPAVAARLQGFDEFT</sequence>
<evidence type="ECO:0000313" key="3">
    <source>
        <dbReference type="Proteomes" id="UP000075714"/>
    </source>
</evidence>
<organism evidence="2 3">
    <name type="scientific">Gonium pectorale</name>
    <name type="common">Green alga</name>
    <dbReference type="NCBI Taxonomy" id="33097"/>
    <lineage>
        <taxon>Eukaryota</taxon>
        <taxon>Viridiplantae</taxon>
        <taxon>Chlorophyta</taxon>
        <taxon>core chlorophytes</taxon>
        <taxon>Chlorophyceae</taxon>
        <taxon>CS clade</taxon>
        <taxon>Chlamydomonadales</taxon>
        <taxon>Volvocaceae</taxon>
        <taxon>Gonium</taxon>
    </lineage>
</organism>
<name>A0A150GQJ1_GONPE</name>
<protein>
    <submittedName>
        <fullName evidence="2">Uncharacterized protein</fullName>
    </submittedName>
</protein>
<feature type="region of interest" description="Disordered" evidence="1">
    <location>
        <begin position="168"/>
        <end position="227"/>
    </location>
</feature>
<dbReference type="Proteomes" id="UP000075714">
    <property type="component" value="Unassembled WGS sequence"/>
</dbReference>
<feature type="compositionally biased region" description="Low complexity" evidence="1">
    <location>
        <begin position="98"/>
        <end position="112"/>
    </location>
</feature>
<feature type="compositionally biased region" description="Basic and acidic residues" evidence="1">
    <location>
        <begin position="193"/>
        <end position="203"/>
    </location>
</feature>
<evidence type="ECO:0000313" key="2">
    <source>
        <dbReference type="EMBL" id="KXZ52002.1"/>
    </source>
</evidence>
<feature type="compositionally biased region" description="Low complexity" evidence="1">
    <location>
        <begin position="47"/>
        <end position="78"/>
    </location>
</feature>
<dbReference type="EMBL" id="LSYV01000011">
    <property type="protein sequence ID" value="KXZ52002.1"/>
    <property type="molecule type" value="Genomic_DNA"/>
</dbReference>
<reference evidence="3" key="1">
    <citation type="journal article" date="2016" name="Nat. Commun.">
        <title>The Gonium pectorale genome demonstrates co-option of cell cycle regulation during the evolution of multicellularity.</title>
        <authorList>
            <person name="Hanschen E.R."/>
            <person name="Marriage T.N."/>
            <person name="Ferris P.J."/>
            <person name="Hamaji T."/>
            <person name="Toyoda A."/>
            <person name="Fujiyama A."/>
            <person name="Neme R."/>
            <person name="Noguchi H."/>
            <person name="Minakuchi Y."/>
            <person name="Suzuki M."/>
            <person name="Kawai-Toyooka H."/>
            <person name="Smith D.R."/>
            <person name="Sparks H."/>
            <person name="Anderson J."/>
            <person name="Bakaric R."/>
            <person name="Luria V."/>
            <person name="Karger A."/>
            <person name="Kirschner M.W."/>
            <person name="Durand P.M."/>
            <person name="Michod R.E."/>
            <person name="Nozaki H."/>
            <person name="Olson B.J."/>
        </authorList>
    </citation>
    <scope>NUCLEOTIDE SEQUENCE [LARGE SCALE GENOMIC DNA]</scope>
    <source>
        <strain evidence="3">NIES-2863</strain>
    </source>
</reference>
<dbReference type="AlphaFoldDB" id="A0A150GQJ1"/>
<keyword evidence="3" id="KW-1185">Reference proteome</keyword>